<dbReference type="GO" id="GO:0004185">
    <property type="term" value="F:serine-type carboxypeptidase activity"/>
    <property type="evidence" value="ECO:0007669"/>
    <property type="project" value="UniProtKB-UniRule"/>
</dbReference>
<protein>
    <recommendedName>
        <fullName evidence="2">Carboxypeptidase</fullName>
        <ecNumber evidence="2">3.4.16.-</ecNumber>
    </recommendedName>
</protein>
<dbReference type="PROSITE" id="PS00560">
    <property type="entry name" value="CARBOXYPEPT_SER_HIS"/>
    <property type="match status" value="4"/>
</dbReference>
<keyword evidence="2" id="KW-0645">Protease</keyword>
<keyword evidence="2" id="KW-0121">Carboxypeptidase</keyword>
<proteinExistence type="inferred from homology"/>
<dbReference type="SUPFAM" id="SSF53474">
    <property type="entry name" value="alpha/beta-Hydrolases"/>
    <property type="match status" value="4"/>
</dbReference>
<dbReference type="FunFam" id="3.40.50.1820:FF:000222">
    <property type="entry name" value="Carboxypeptidase"/>
    <property type="match status" value="3"/>
</dbReference>
<dbReference type="eggNOG" id="KOG1282">
    <property type="taxonomic scope" value="Eukaryota"/>
</dbReference>
<accession>A0A1I7SB58</accession>
<dbReference type="WBParaSite" id="BXY_1025500.1">
    <property type="protein sequence ID" value="BXY_1025500.1"/>
    <property type="gene ID" value="BXY_1025500"/>
</dbReference>
<dbReference type="PROSITE" id="PS00131">
    <property type="entry name" value="CARBOXYPEPT_SER_SER"/>
    <property type="match status" value="3"/>
</dbReference>
<organism evidence="4 5">
    <name type="scientific">Bursaphelenchus xylophilus</name>
    <name type="common">Pinewood nematode worm</name>
    <name type="synonym">Aphelenchoides xylophilus</name>
    <dbReference type="NCBI Taxonomy" id="6326"/>
    <lineage>
        <taxon>Eukaryota</taxon>
        <taxon>Metazoa</taxon>
        <taxon>Ecdysozoa</taxon>
        <taxon>Nematoda</taxon>
        <taxon>Chromadorea</taxon>
        <taxon>Rhabditida</taxon>
        <taxon>Tylenchina</taxon>
        <taxon>Tylenchomorpha</taxon>
        <taxon>Aphelenchoidea</taxon>
        <taxon>Aphelenchoididae</taxon>
        <taxon>Bursaphelenchus</taxon>
    </lineage>
</organism>
<keyword evidence="2" id="KW-0378">Hydrolase</keyword>
<dbReference type="Gene3D" id="3.40.50.12670">
    <property type="match status" value="1"/>
</dbReference>
<evidence type="ECO:0000313" key="4">
    <source>
        <dbReference type="Proteomes" id="UP000095284"/>
    </source>
</evidence>
<dbReference type="PANTHER" id="PTHR11802">
    <property type="entry name" value="SERINE PROTEASE FAMILY S10 SERINE CARBOXYPEPTIDASE"/>
    <property type="match status" value="1"/>
</dbReference>
<dbReference type="Pfam" id="PF00450">
    <property type="entry name" value="Peptidase_S10"/>
    <property type="match status" value="5"/>
</dbReference>
<dbReference type="InterPro" id="IPR029058">
    <property type="entry name" value="AB_hydrolase_fold"/>
</dbReference>
<evidence type="ECO:0000256" key="3">
    <source>
        <dbReference type="SAM" id="MobiDB-lite"/>
    </source>
</evidence>
<dbReference type="EC" id="3.4.16.-" evidence="2"/>
<evidence type="ECO:0000256" key="2">
    <source>
        <dbReference type="RuleBase" id="RU361156"/>
    </source>
</evidence>
<dbReference type="Proteomes" id="UP000095284">
    <property type="component" value="Unplaced"/>
</dbReference>
<reference evidence="5" key="1">
    <citation type="submission" date="2016-11" db="UniProtKB">
        <authorList>
            <consortium name="WormBaseParasite"/>
        </authorList>
    </citation>
    <scope>IDENTIFICATION</scope>
</reference>
<comment type="similarity">
    <text evidence="1 2">Belongs to the peptidase S10 family.</text>
</comment>
<dbReference type="Gene3D" id="3.40.50.1820">
    <property type="entry name" value="alpha/beta hydrolase"/>
    <property type="match status" value="5"/>
</dbReference>
<dbReference type="GO" id="GO:0006508">
    <property type="term" value="P:proteolysis"/>
    <property type="evidence" value="ECO:0007669"/>
    <property type="project" value="UniProtKB-KW"/>
</dbReference>
<sequence length="2057" mass="233324">MDGYNARNIILEPLGVHKSNYDKGLVGDFSLKMRLKFAVALLVGLLCNVNGDSLYTDQVIDLPGVTFDYLHRHFSGYLSTPSGSKLHYWFFESQHSPSTDPVVLWLNGGPGCSSMGGALAEIGPFRPNPDGKTLFENVYAWNKLANVLFLEAPKNVGFSTGNNDTYSDDETAEDNLEALSEWFKRFPAFQSKKLYLAGQSYAGVYVPTLARNILKNVSLLDYVNEVYLQTYQDTTEVFKEIFASSKNLHILFYNGDADGVCNFLGTEWFVDELPFNWTAKSKRTEWVYTKNDFNKTYAGFQKTLALENIRLDVVTVAGAGHMVPLDRPGPAFQLFENFLRAEDNYGNAVSINETGYPIRNKYLEKVPEKISRKEADRIHYLPGLTYDPKFEQYSGYLRATKGNYLHYWLVKSQNNPRNDPLILWLNGGPGCSSLMGLLVELGPFRPNPDGLTLSENVFGWNKAANVLFLEGPRDVGFSYQNATENEDHTYSDEKTAEDNYQALKDFFEEYPEFKRRDFYIMGESYGGVYVPTLTARTIKGIQSGDMKDVNLVGMAVGNGILSSIEQMRSNAPLLYHRALIDKSEWDQYFSCCEGDYNHLAECDITKFIYVNSSGDANPRNSSDACSVTVTKLAQRQWFLKGNNVYNILQDCYQQKEAVFGSLETMKNKYAGWMTARSSEPPVNGQFGVNTINNIFSTDNQGGFTCYANAAAEKWLESKDVRKALNVPSYVQPWHPCNDTINQNYQQQHNDTGPVFDEIIESEYPLRVLIYNGDTDLACNFLGDQWLVERVAKKHGLKTSRPYNPWNVKGQIAGYEKQFSNKKVSIDLLTVKGAGHLVPLDRPEASLQMINNFIGEKDYSDEITVITKEKPLREAYQIKEKFADAVGNVSPLDLFSRDNLHITAANEYYKRRRPRDDKKIENLVKKSAVLPPPKPGSASADLIRFTTSEFTFQDAPPQWSGYLNARDDVHLHYWLSRHNTDPSAPLILWLNGGPGCSSLGGLFKELGLFHATRDAQRLDQNRFSWTKVANVLFLEAPQGVGFSYSSNPNKTEPYDDDRTAAENANALEKFLERFPEFKGRPFYVTGESYGGIYVPTLVREILRRKTTPNSPMKDLNLKGFAIGNGMLSRFDQVNSAVHLMYYRGFYDRETYEEILSCCNDTRRPEECNLSSYVHFKENGDSEPRHFEDPKSARCAELVDQYGFWKIWESTVSVYNSYQDCYKDDASSSFKSVVNAAAGKKVFRTKRSAGFKELGLSEDYTFVDEAKLYNKHSTDAHGGFECYDSEVTEKFLNKAAIKKLIHVNREIKWEGCNDEMNQNYIQQNHDTRPVWDEILDLLEKLKITNFKSLVYNGDADLACEYLGNEWFLYRLATERGLLPKPAEPWTFSEPKKTSGLYFPRMAGTVRQFRNNRTSLDFLTVKGGGHFVPQDRAPIALQMIANFVRQNSARINYSTPLSWEDLKLLPAKPSASYIPKPPRRAMDKIFNLPGLTFQPKFEQHSGYLNVSKGNYLHYWFVESQKKNAPLLLWLTGGPGCSSLGALFGENGPFYVNPDGQTLFENVFSWNKVANVLYIESPRGVGFSYQDHEDNKDTNFNDEKSTEDVLLALREFLKIYEIKNDFYITGESYAGVYVPALTRRILQELDKENRGIFYGVPLDFKGFLVGNPYVSVEGARATRVDYSYTHGLIGKKEFLSIRKECCPDSKTELCPMPVNLTETCDKKMRELWSIESFDPYNLIQQCYEHTGKSVLMQRDNGVKQTLLSSIESLSLAQKHYLDGDLATASHHSLRARINYASSDANGGLRCYVFDKMTDYLNQEHVREAIHVPKFVQDWEMCSGGIGDNYTMQFNTADGDMSQVFYDILDSKYAKENKDVFKMMIYNGDTDLVCGFKEAEYFVEKLSQNYKGEASVTIPRHPWYAQLPKNGKKSVAGFRKQFKFDGISLDLVTIKGSGHFVPLDRPLASLQLLENFINHKNISEKIPYSTEPARLLSQYEPELVDQPARPFEPTIGPLVPEPTPPEDDTTDSTGDGGDNTPTPAPKSALSLQYNAILLLVAAWLLF</sequence>
<dbReference type="InterPro" id="IPR018202">
    <property type="entry name" value="Ser_caboxypep_ser_AS"/>
</dbReference>
<dbReference type="PANTHER" id="PTHR11802:SF480">
    <property type="entry name" value="CARBOXYPEPTIDASE"/>
    <property type="match status" value="1"/>
</dbReference>
<evidence type="ECO:0000313" key="5">
    <source>
        <dbReference type="WBParaSite" id="BXY_1025500.1"/>
    </source>
</evidence>
<name>A0A1I7SB58_BURXY</name>
<feature type="region of interest" description="Disordered" evidence="3">
    <location>
        <begin position="1998"/>
        <end position="2037"/>
    </location>
</feature>
<evidence type="ECO:0000256" key="1">
    <source>
        <dbReference type="ARBA" id="ARBA00009431"/>
    </source>
</evidence>
<dbReference type="PRINTS" id="PR00724">
    <property type="entry name" value="CRBOXYPTASEC"/>
</dbReference>
<dbReference type="InterPro" id="IPR001563">
    <property type="entry name" value="Peptidase_S10"/>
</dbReference>
<dbReference type="InterPro" id="IPR033124">
    <property type="entry name" value="Ser_caboxypep_his_AS"/>
</dbReference>
<dbReference type="FunFam" id="3.40.50.12670:FF:000002">
    <property type="entry name" value="Carboxypeptidase"/>
    <property type="match status" value="2"/>
</dbReference>